<dbReference type="AlphaFoldDB" id="A0A8H4TAF0"/>
<accession>A0A8H4TAF0</accession>
<dbReference type="EMBL" id="JABFAI010000124">
    <property type="protein sequence ID" value="KAF4954221.1"/>
    <property type="molecule type" value="Genomic_DNA"/>
</dbReference>
<reference evidence="2" key="2">
    <citation type="submission" date="2020-05" db="EMBL/GenBank/DDBJ databases">
        <authorList>
            <person name="Kim H.-S."/>
            <person name="Proctor R.H."/>
            <person name="Brown D.W."/>
        </authorList>
    </citation>
    <scope>NUCLEOTIDE SEQUENCE</scope>
    <source>
        <strain evidence="2">NRRL 45417</strain>
    </source>
</reference>
<evidence type="ECO:0000256" key="1">
    <source>
        <dbReference type="SAM" id="SignalP"/>
    </source>
</evidence>
<organism evidence="2 3">
    <name type="scientific">Fusarium gaditjirri</name>
    <dbReference type="NCBI Taxonomy" id="282569"/>
    <lineage>
        <taxon>Eukaryota</taxon>
        <taxon>Fungi</taxon>
        <taxon>Dikarya</taxon>
        <taxon>Ascomycota</taxon>
        <taxon>Pezizomycotina</taxon>
        <taxon>Sordariomycetes</taxon>
        <taxon>Hypocreomycetidae</taxon>
        <taxon>Hypocreales</taxon>
        <taxon>Nectriaceae</taxon>
        <taxon>Fusarium</taxon>
        <taxon>Fusarium nisikadoi species complex</taxon>
    </lineage>
</organism>
<reference evidence="2" key="1">
    <citation type="journal article" date="2020" name="BMC Genomics">
        <title>Correction to: Identification and distribution of gene clusters required for synthesis of sphingolipid metabolism inhibitors in diverse species of the filamentous fungus Fusarium.</title>
        <authorList>
            <person name="Kim H.S."/>
            <person name="Lohmar J.M."/>
            <person name="Busman M."/>
            <person name="Brown D.W."/>
            <person name="Naumann T.A."/>
            <person name="Divon H.H."/>
            <person name="Lysoe E."/>
            <person name="Uhlig S."/>
            <person name="Proctor R.H."/>
        </authorList>
    </citation>
    <scope>NUCLEOTIDE SEQUENCE</scope>
    <source>
        <strain evidence="2">NRRL 45417</strain>
    </source>
</reference>
<sequence>MRWVSIATFIGAALLPAASARPPCGPNRPTTTSTSAITTATATTSTVIETMSTDTTTARETSTVTSAASAFTSTFETTVTKSGTTTLESTTLIPSTTATETNANTMTDTTSVITTSVITTSTETVTTTIEAATTITEAAEPSNYLRNGDFETVPNTDWQVSAGEIKDDVSKSRSPTHYAQLNIDSENSGQIPYLFQIASGLSTERRYRLEVYSTVFSSPVPISGTNCKISATHSGFPTDEFDIDFDTLDAYQPYIFEFTPIASTISISVNVRCDPSDDFLFSSGFDDISLMDIGPNPII</sequence>
<keyword evidence="1" id="KW-0732">Signal</keyword>
<comment type="caution">
    <text evidence="2">The sequence shown here is derived from an EMBL/GenBank/DDBJ whole genome shotgun (WGS) entry which is preliminary data.</text>
</comment>
<gene>
    <name evidence="2" type="ORF">FGADI_5434</name>
</gene>
<dbReference type="OrthoDB" id="5105117at2759"/>
<keyword evidence="3" id="KW-1185">Reference proteome</keyword>
<name>A0A8H4TAF0_9HYPO</name>
<protein>
    <recommendedName>
        <fullName evidence="4">CBM-cenC domain-containing protein</fullName>
    </recommendedName>
</protein>
<dbReference type="Proteomes" id="UP000604273">
    <property type="component" value="Unassembled WGS sequence"/>
</dbReference>
<proteinExistence type="predicted"/>
<evidence type="ECO:0008006" key="4">
    <source>
        <dbReference type="Google" id="ProtNLM"/>
    </source>
</evidence>
<feature type="signal peptide" evidence="1">
    <location>
        <begin position="1"/>
        <end position="20"/>
    </location>
</feature>
<evidence type="ECO:0000313" key="2">
    <source>
        <dbReference type="EMBL" id="KAF4954221.1"/>
    </source>
</evidence>
<dbReference type="Gene3D" id="2.60.120.260">
    <property type="entry name" value="Galactose-binding domain-like"/>
    <property type="match status" value="1"/>
</dbReference>
<evidence type="ECO:0000313" key="3">
    <source>
        <dbReference type="Proteomes" id="UP000604273"/>
    </source>
</evidence>
<feature type="chain" id="PRO_5034841315" description="CBM-cenC domain-containing protein" evidence="1">
    <location>
        <begin position="21"/>
        <end position="299"/>
    </location>
</feature>